<dbReference type="GO" id="GO:0003676">
    <property type="term" value="F:nucleic acid binding"/>
    <property type="evidence" value="ECO:0007669"/>
    <property type="project" value="InterPro"/>
</dbReference>
<accession>A0A2P5BNJ7</accession>
<evidence type="ECO:0000313" key="2">
    <source>
        <dbReference type="Proteomes" id="UP000237105"/>
    </source>
</evidence>
<dbReference type="InterPro" id="IPR039537">
    <property type="entry name" value="Retrotran_Ty1/copia-like"/>
</dbReference>
<dbReference type="PANTHER" id="PTHR42648">
    <property type="entry name" value="TRANSPOSASE, PUTATIVE-RELATED"/>
    <property type="match status" value="1"/>
</dbReference>
<evidence type="ECO:0000313" key="1">
    <source>
        <dbReference type="EMBL" id="PON50371.1"/>
    </source>
</evidence>
<gene>
    <name evidence="1" type="ORF">PanWU01x14_223430</name>
</gene>
<comment type="caution">
    <text evidence="1">The sequence shown here is derived from an EMBL/GenBank/DDBJ whole genome shotgun (WGS) entry which is preliminary data.</text>
</comment>
<dbReference type="Gene3D" id="3.30.420.10">
    <property type="entry name" value="Ribonuclease H-like superfamily/Ribonuclease H"/>
    <property type="match status" value="1"/>
</dbReference>
<sequence length="126" mass="14905">MFHCLELSTFHCEFHCEVYELAKHKCNSFSISKTRMTTLSALIHNDVWEPSLVQNISIRWFVSFIDDCTRITWVYLLKQKSDVSSTFQNFFQIVKNQFGIDIKGVWSNNVGDYFNQILSLFFTKKE</sequence>
<organism evidence="1 2">
    <name type="scientific">Parasponia andersonii</name>
    <name type="common">Sponia andersonii</name>
    <dbReference type="NCBI Taxonomy" id="3476"/>
    <lineage>
        <taxon>Eukaryota</taxon>
        <taxon>Viridiplantae</taxon>
        <taxon>Streptophyta</taxon>
        <taxon>Embryophyta</taxon>
        <taxon>Tracheophyta</taxon>
        <taxon>Spermatophyta</taxon>
        <taxon>Magnoliopsida</taxon>
        <taxon>eudicotyledons</taxon>
        <taxon>Gunneridae</taxon>
        <taxon>Pentapetalae</taxon>
        <taxon>rosids</taxon>
        <taxon>fabids</taxon>
        <taxon>Rosales</taxon>
        <taxon>Cannabaceae</taxon>
        <taxon>Parasponia</taxon>
    </lineage>
</organism>
<dbReference type="InterPro" id="IPR012337">
    <property type="entry name" value="RNaseH-like_sf"/>
</dbReference>
<dbReference type="PANTHER" id="PTHR42648:SF22">
    <property type="entry name" value="REVERSE TRANSCRIPTASE TY1_COPIA-TYPE DOMAIN-CONTAINING PROTEIN"/>
    <property type="match status" value="1"/>
</dbReference>
<dbReference type="EMBL" id="JXTB01000246">
    <property type="protein sequence ID" value="PON50371.1"/>
    <property type="molecule type" value="Genomic_DNA"/>
</dbReference>
<keyword evidence="2" id="KW-1185">Reference proteome</keyword>
<reference evidence="2" key="1">
    <citation type="submission" date="2016-06" db="EMBL/GenBank/DDBJ databases">
        <title>Parallel loss of symbiosis genes in relatives of nitrogen-fixing non-legume Parasponia.</title>
        <authorList>
            <person name="Van Velzen R."/>
            <person name="Holmer R."/>
            <person name="Bu F."/>
            <person name="Rutten L."/>
            <person name="Van Zeijl A."/>
            <person name="Liu W."/>
            <person name="Santuari L."/>
            <person name="Cao Q."/>
            <person name="Sharma T."/>
            <person name="Shen D."/>
            <person name="Roswanjaya Y."/>
            <person name="Wardhani T."/>
            <person name="Kalhor M.S."/>
            <person name="Jansen J."/>
            <person name="Van den Hoogen J."/>
            <person name="Gungor B."/>
            <person name="Hartog M."/>
            <person name="Hontelez J."/>
            <person name="Verver J."/>
            <person name="Yang W.-C."/>
            <person name="Schijlen E."/>
            <person name="Repin R."/>
            <person name="Schilthuizen M."/>
            <person name="Schranz E."/>
            <person name="Heidstra R."/>
            <person name="Miyata K."/>
            <person name="Fedorova E."/>
            <person name="Kohlen W."/>
            <person name="Bisseling T."/>
            <person name="Smit S."/>
            <person name="Geurts R."/>
        </authorList>
    </citation>
    <scope>NUCLEOTIDE SEQUENCE [LARGE SCALE GENOMIC DNA]</scope>
    <source>
        <strain evidence="2">cv. WU1-14</strain>
    </source>
</reference>
<dbReference type="Proteomes" id="UP000237105">
    <property type="component" value="Unassembled WGS sequence"/>
</dbReference>
<proteinExistence type="predicted"/>
<protein>
    <submittedName>
        <fullName evidence="1">Ribonuclease H-like domain containing protein</fullName>
    </submittedName>
</protein>
<dbReference type="STRING" id="3476.A0A2P5BNJ7"/>
<dbReference type="InterPro" id="IPR036397">
    <property type="entry name" value="RNaseH_sf"/>
</dbReference>
<dbReference type="SUPFAM" id="SSF53098">
    <property type="entry name" value="Ribonuclease H-like"/>
    <property type="match status" value="1"/>
</dbReference>
<dbReference type="OrthoDB" id="1166717at2759"/>
<dbReference type="AlphaFoldDB" id="A0A2P5BNJ7"/>
<name>A0A2P5BNJ7_PARAD</name>